<accession>A0A151P1X0</accession>
<evidence type="ECO:0000313" key="1">
    <source>
        <dbReference type="EMBL" id="KYO42900.1"/>
    </source>
</evidence>
<evidence type="ECO:0000313" key="2">
    <source>
        <dbReference type="Proteomes" id="UP000050525"/>
    </source>
</evidence>
<protein>
    <submittedName>
        <fullName evidence="1">Uncharacterized protein</fullName>
    </submittedName>
</protein>
<keyword evidence="2" id="KW-1185">Reference proteome</keyword>
<dbReference type="EMBL" id="AKHW03001328">
    <property type="protein sequence ID" value="KYO42900.1"/>
    <property type="molecule type" value="Genomic_DNA"/>
</dbReference>
<dbReference type="AlphaFoldDB" id="A0A151P1X0"/>
<gene>
    <name evidence="1" type="ORF">Y1Q_0016666</name>
</gene>
<sequence>MLGLRRKGLQLRNPRAMTDPLIRAPVVVGVVHASRSRGPGCMESVGAFFSKPLLFEVDWASMYRDTEHLQLPLTSKERVGRLSYCK</sequence>
<name>A0A151P1X0_ALLMI</name>
<dbReference type="Proteomes" id="UP000050525">
    <property type="component" value="Unassembled WGS sequence"/>
</dbReference>
<comment type="caution">
    <text evidence="1">The sequence shown here is derived from an EMBL/GenBank/DDBJ whole genome shotgun (WGS) entry which is preliminary data.</text>
</comment>
<reference evidence="1 2" key="1">
    <citation type="journal article" date="2012" name="Genome Biol.">
        <title>Sequencing three crocodilian genomes to illuminate the evolution of archosaurs and amniotes.</title>
        <authorList>
            <person name="St John J.A."/>
            <person name="Braun E.L."/>
            <person name="Isberg S.R."/>
            <person name="Miles L.G."/>
            <person name="Chong A.Y."/>
            <person name="Gongora J."/>
            <person name="Dalzell P."/>
            <person name="Moran C."/>
            <person name="Bed'hom B."/>
            <person name="Abzhanov A."/>
            <person name="Burgess S.C."/>
            <person name="Cooksey A.M."/>
            <person name="Castoe T.A."/>
            <person name="Crawford N.G."/>
            <person name="Densmore L.D."/>
            <person name="Drew J.C."/>
            <person name="Edwards S.V."/>
            <person name="Faircloth B.C."/>
            <person name="Fujita M.K."/>
            <person name="Greenwold M.J."/>
            <person name="Hoffmann F.G."/>
            <person name="Howard J.M."/>
            <person name="Iguchi T."/>
            <person name="Janes D.E."/>
            <person name="Khan S.Y."/>
            <person name="Kohno S."/>
            <person name="de Koning A.J."/>
            <person name="Lance S.L."/>
            <person name="McCarthy F.M."/>
            <person name="McCormack J.E."/>
            <person name="Merchant M.E."/>
            <person name="Peterson D.G."/>
            <person name="Pollock D.D."/>
            <person name="Pourmand N."/>
            <person name="Raney B.J."/>
            <person name="Roessler K.A."/>
            <person name="Sanford J.R."/>
            <person name="Sawyer R.H."/>
            <person name="Schmidt C.J."/>
            <person name="Triplett E.W."/>
            <person name="Tuberville T.D."/>
            <person name="Venegas-Anaya M."/>
            <person name="Howard J.T."/>
            <person name="Jarvis E.D."/>
            <person name="Guillette L.J.Jr."/>
            <person name="Glenn T.C."/>
            <person name="Green R.E."/>
            <person name="Ray D.A."/>
        </authorList>
    </citation>
    <scope>NUCLEOTIDE SEQUENCE [LARGE SCALE GENOMIC DNA]</scope>
    <source>
        <strain evidence="1">KSC_2009_1</strain>
    </source>
</reference>
<organism evidence="1 2">
    <name type="scientific">Alligator mississippiensis</name>
    <name type="common">American alligator</name>
    <dbReference type="NCBI Taxonomy" id="8496"/>
    <lineage>
        <taxon>Eukaryota</taxon>
        <taxon>Metazoa</taxon>
        <taxon>Chordata</taxon>
        <taxon>Craniata</taxon>
        <taxon>Vertebrata</taxon>
        <taxon>Euteleostomi</taxon>
        <taxon>Archelosauria</taxon>
        <taxon>Archosauria</taxon>
        <taxon>Crocodylia</taxon>
        <taxon>Alligatoridae</taxon>
        <taxon>Alligatorinae</taxon>
        <taxon>Alligator</taxon>
    </lineage>
</organism>
<proteinExistence type="predicted"/>